<accession>A0ABQ9GTB1</accession>
<organism evidence="2 3">
    <name type="scientific">Dryococelus australis</name>
    <dbReference type="NCBI Taxonomy" id="614101"/>
    <lineage>
        <taxon>Eukaryota</taxon>
        <taxon>Metazoa</taxon>
        <taxon>Ecdysozoa</taxon>
        <taxon>Arthropoda</taxon>
        <taxon>Hexapoda</taxon>
        <taxon>Insecta</taxon>
        <taxon>Pterygota</taxon>
        <taxon>Neoptera</taxon>
        <taxon>Polyneoptera</taxon>
        <taxon>Phasmatodea</taxon>
        <taxon>Verophasmatodea</taxon>
        <taxon>Anareolatae</taxon>
        <taxon>Phasmatidae</taxon>
        <taxon>Eurycanthinae</taxon>
        <taxon>Dryococelus</taxon>
    </lineage>
</organism>
<dbReference type="Proteomes" id="UP001159363">
    <property type="component" value="Chromosome 8"/>
</dbReference>
<dbReference type="InterPro" id="IPR004875">
    <property type="entry name" value="DDE_SF_endonuclease_dom"/>
</dbReference>
<dbReference type="Gene3D" id="3.30.420.10">
    <property type="entry name" value="Ribonuclease H-like superfamily/Ribonuclease H"/>
    <property type="match status" value="1"/>
</dbReference>
<feature type="domain" description="DDE-1" evidence="1">
    <location>
        <begin position="17"/>
        <end position="158"/>
    </location>
</feature>
<evidence type="ECO:0000313" key="3">
    <source>
        <dbReference type="Proteomes" id="UP001159363"/>
    </source>
</evidence>
<dbReference type="PANTHER" id="PTHR19303">
    <property type="entry name" value="TRANSPOSON"/>
    <property type="match status" value="1"/>
</dbReference>
<dbReference type="InterPro" id="IPR050863">
    <property type="entry name" value="CenT-Element_Derived"/>
</dbReference>
<dbReference type="PANTHER" id="PTHR19303:SF74">
    <property type="entry name" value="POGO TRANSPOSABLE ELEMENT WITH KRAB DOMAIN"/>
    <property type="match status" value="1"/>
</dbReference>
<keyword evidence="3" id="KW-1185">Reference proteome</keyword>
<dbReference type="Pfam" id="PF03184">
    <property type="entry name" value="DDE_1"/>
    <property type="match status" value="1"/>
</dbReference>
<gene>
    <name evidence="2" type="ORF">PR048_023164</name>
</gene>
<sequence length="185" mass="20850">MKGDKTVYTTINNNEKECLTVLISGNAAGVIAPPMILFRYKQLPAEICKNIPSHWGVGCSETGWMTCETFYSYITNIFYPWLKQQNITLPIILFVDGHSSHMSLHFSNVCQQSGIILVSLYPNSTHITQPMDVAIFRTLKTGLKKSVFSWRLENQSGFLTRVDCAPLLKSTIKSRITPEILQNGF</sequence>
<protein>
    <recommendedName>
        <fullName evidence="1">DDE-1 domain-containing protein</fullName>
    </recommendedName>
</protein>
<dbReference type="InterPro" id="IPR036397">
    <property type="entry name" value="RNaseH_sf"/>
</dbReference>
<dbReference type="EMBL" id="JARBHB010000009">
    <property type="protein sequence ID" value="KAJ8875269.1"/>
    <property type="molecule type" value="Genomic_DNA"/>
</dbReference>
<evidence type="ECO:0000259" key="1">
    <source>
        <dbReference type="Pfam" id="PF03184"/>
    </source>
</evidence>
<comment type="caution">
    <text evidence="2">The sequence shown here is derived from an EMBL/GenBank/DDBJ whole genome shotgun (WGS) entry which is preliminary data.</text>
</comment>
<proteinExistence type="predicted"/>
<reference evidence="2 3" key="1">
    <citation type="submission" date="2023-02" db="EMBL/GenBank/DDBJ databases">
        <title>LHISI_Scaffold_Assembly.</title>
        <authorList>
            <person name="Stuart O.P."/>
            <person name="Cleave R."/>
            <person name="Magrath M.J.L."/>
            <person name="Mikheyev A.S."/>
        </authorList>
    </citation>
    <scope>NUCLEOTIDE SEQUENCE [LARGE SCALE GENOMIC DNA]</scope>
    <source>
        <strain evidence="2">Daus_M_001</strain>
        <tissue evidence="2">Leg muscle</tissue>
    </source>
</reference>
<evidence type="ECO:0000313" key="2">
    <source>
        <dbReference type="EMBL" id="KAJ8875269.1"/>
    </source>
</evidence>
<name>A0ABQ9GTB1_9NEOP</name>